<feature type="coiled-coil region" evidence="1">
    <location>
        <begin position="230"/>
        <end position="264"/>
    </location>
</feature>
<protein>
    <submittedName>
        <fullName evidence="3">Uncharacterized protein</fullName>
    </submittedName>
</protein>
<keyword evidence="1" id="KW-0175">Coiled coil</keyword>
<feature type="region of interest" description="Disordered" evidence="2">
    <location>
        <begin position="317"/>
        <end position="348"/>
    </location>
</feature>
<dbReference type="OMA" id="QFFTRPN"/>
<reference evidence="3" key="1">
    <citation type="submission" date="2021-01" db="EMBL/GenBank/DDBJ databases">
        <authorList>
            <consortium name="Genoscope - CEA"/>
            <person name="William W."/>
        </authorList>
    </citation>
    <scope>NUCLEOTIDE SEQUENCE</scope>
</reference>
<evidence type="ECO:0000256" key="1">
    <source>
        <dbReference type="SAM" id="Coils"/>
    </source>
</evidence>
<organism evidence="3 4">
    <name type="scientific">Paramecium primaurelia</name>
    <dbReference type="NCBI Taxonomy" id="5886"/>
    <lineage>
        <taxon>Eukaryota</taxon>
        <taxon>Sar</taxon>
        <taxon>Alveolata</taxon>
        <taxon>Ciliophora</taxon>
        <taxon>Intramacronucleata</taxon>
        <taxon>Oligohymenophorea</taxon>
        <taxon>Peniculida</taxon>
        <taxon>Parameciidae</taxon>
        <taxon>Paramecium</taxon>
    </lineage>
</organism>
<name>A0A8S1L3G6_PARPR</name>
<dbReference type="Proteomes" id="UP000688137">
    <property type="component" value="Unassembled WGS sequence"/>
</dbReference>
<gene>
    <name evidence="3" type="ORF">PPRIM_AZ9-3.1.T0300311</name>
</gene>
<accession>A0A8S1L3G6</accession>
<dbReference type="EMBL" id="CAJJDM010000029">
    <property type="protein sequence ID" value="CAD8060785.1"/>
    <property type="molecule type" value="Genomic_DNA"/>
</dbReference>
<feature type="compositionally biased region" description="Polar residues" evidence="2">
    <location>
        <begin position="317"/>
        <end position="340"/>
    </location>
</feature>
<sequence length="348" mass="41251">MKQDQYIQLLRDSQAIKLRDELTQLQSKAHDYVIQQMKLLESKYKQQLLLIVEQHQECKLICEQLRFKNEQYSKLLLEQEFKCIQTKNYVSLEIVNQLLTQKINSLLLQLKNHNIISESEYFNQKNMLQKSIAEVFLNSDEQHQSVFIIPNNQNSKPFQITQQTIKQEIQSQIYNYNQVQFNQYNSIATQTELIKKKKVKSMKQSKQTNELQQSVHIDLSKELLECQKSIQELQQSKIDLQITNEKLKSQNRNLLIRLNQKLNTQIKSNDVNKKNTYTPHIIKKFLKFDDILFKKVRPFSMAQSFDLRQGNLSSRQFFTRPNTSAPNTTRNKFNQTQQPSCLGHHIIQ</sequence>
<keyword evidence="4" id="KW-1185">Reference proteome</keyword>
<proteinExistence type="predicted"/>
<evidence type="ECO:0000313" key="3">
    <source>
        <dbReference type="EMBL" id="CAD8060785.1"/>
    </source>
</evidence>
<evidence type="ECO:0000313" key="4">
    <source>
        <dbReference type="Proteomes" id="UP000688137"/>
    </source>
</evidence>
<evidence type="ECO:0000256" key="2">
    <source>
        <dbReference type="SAM" id="MobiDB-lite"/>
    </source>
</evidence>
<comment type="caution">
    <text evidence="3">The sequence shown here is derived from an EMBL/GenBank/DDBJ whole genome shotgun (WGS) entry which is preliminary data.</text>
</comment>
<dbReference type="AlphaFoldDB" id="A0A8S1L3G6"/>